<dbReference type="Gene3D" id="2.60.120.200">
    <property type="match status" value="1"/>
</dbReference>
<feature type="domain" description="GH16" evidence="4">
    <location>
        <begin position="198"/>
        <end position="536"/>
    </location>
</feature>
<dbReference type="InterPro" id="IPR000757">
    <property type="entry name" value="Beta-glucanase-like"/>
</dbReference>
<evidence type="ECO:0000313" key="5">
    <source>
        <dbReference type="EMBL" id="SPO34621.1"/>
    </source>
</evidence>
<keyword evidence="3" id="KW-1133">Transmembrane helix</keyword>
<feature type="compositionally biased region" description="Polar residues" evidence="2">
    <location>
        <begin position="1"/>
        <end position="17"/>
    </location>
</feature>
<dbReference type="Proteomes" id="UP000323386">
    <property type="component" value="Unassembled WGS sequence"/>
</dbReference>
<comment type="similarity">
    <text evidence="1">Belongs to the glycosyl hydrolase 16 family.</text>
</comment>
<dbReference type="AlphaFoldDB" id="A0A5C3EUD2"/>
<dbReference type="InterPro" id="IPR013320">
    <property type="entry name" value="ConA-like_dom_sf"/>
</dbReference>
<proteinExistence type="inferred from homology"/>
<keyword evidence="6" id="KW-1185">Reference proteome</keyword>
<protein>
    <submittedName>
        <fullName evidence="5">Related to beta-1,3-glucan binding protein</fullName>
    </submittedName>
</protein>
<dbReference type="GO" id="GO:0005975">
    <property type="term" value="P:carbohydrate metabolic process"/>
    <property type="evidence" value="ECO:0007669"/>
    <property type="project" value="InterPro"/>
</dbReference>
<dbReference type="PANTHER" id="PTHR10963:SF55">
    <property type="entry name" value="GLYCOSIDE HYDROLASE FAMILY 16 PROTEIN"/>
    <property type="match status" value="1"/>
</dbReference>
<evidence type="ECO:0000259" key="4">
    <source>
        <dbReference type="PROSITE" id="PS51762"/>
    </source>
</evidence>
<evidence type="ECO:0000313" key="6">
    <source>
        <dbReference type="Proteomes" id="UP000323386"/>
    </source>
</evidence>
<gene>
    <name evidence="5" type="ORF">PSFLO_00092</name>
</gene>
<dbReference type="InterPro" id="IPR050546">
    <property type="entry name" value="Glycosyl_Hydrlase_16"/>
</dbReference>
<dbReference type="FunFam" id="2.60.120.200:FF:000178">
    <property type="entry name" value="Glycoside hydrolase family 16 protein"/>
    <property type="match status" value="1"/>
</dbReference>
<feature type="region of interest" description="Disordered" evidence="2">
    <location>
        <begin position="1"/>
        <end position="83"/>
    </location>
</feature>
<evidence type="ECO:0000256" key="1">
    <source>
        <dbReference type="ARBA" id="ARBA00006865"/>
    </source>
</evidence>
<feature type="compositionally biased region" description="Low complexity" evidence="2">
    <location>
        <begin position="45"/>
        <end position="83"/>
    </location>
</feature>
<dbReference type="OrthoDB" id="4781at2759"/>
<accession>A0A5C3EUD2</accession>
<dbReference type="EMBL" id="OOIP01000001">
    <property type="protein sequence ID" value="SPO34621.1"/>
    <property type="molecule type" value="Genomic_DNA"/>
</dbReference>
<feature type="transmembrane region" description="Helical" evidence="3">
    <location>
        <begin position="161"/>
        <end position="184"/>
    </location>
</feature>
<dbReference type="SUPFAM" id="SSF49899">
    <property type="entry name" value="Concanavalin A-like lectins/glucanases"/>
    <property type="match status" value="1"/>
</dbReference>
<evidence type="ECO:0000256" key="3">
    <source>
        <dbReference type="SAM" id="Phobius"/>
    </source>
</evidence>
<keyword evidence="3" id="KW-0812">Transmembrane</keyword>
<sequence length="536" mass="59394">MSATRTQEIAQVDSNAIEQLRDDVDAGHASHTDSESLAGPFADRSPAASASSHSQSGSLSHSASLSPSSYGRPGSSSMPNSNSSNSFGFAGARHLSYNSTASSGTNTPSVGFYQASAVSHPNSLAALQHRRPIVRSTLRTDEPVDKPWLESTQRRKSDRKAYWIFVAAVAAGIAAAAVMMYTAYASVPRNKYCLVLQDDFEGDTLNTDIWLREVETSGFGNGQFDWTTDSTNNSYVQDGKLYIVPTLTSDSLGEGAIVDGYTLNLTADGRCTASNKSDDNCAVASNATTGVVLPPIQSARLITNFSRTIRYGRVEVRAKLPTGDWLWPAIWMMPKDSVYGAWPRSGEIDIMESKGNLPTTRGDAVVNAQKSSLHFGPNWMFDGYSKATDVRKLWRTYFNEGFHTFGLEWTEEGIYTWERSPVYKVLVHKFDEDFWKLGEFPPMMGNGTLLQNPWSRAANPKIAPFDQDFYLILNVAVGGTNGYFEDDRFPNKPWSNQAENARSDFWNARDKWLPSWPQEKEKRAMVVDSVKMWQKC</sequence>
<feature type="compositionally biased region" description="Basic and acidic residues" evidence="2">
    <location>
        <begin position="19"/>
        <end position="34"/>
    </location>
</feature>
<evidence type="ECO:0000256" key="2">
    <source>
        <dbReference type="SAM" id="MobiDB-lite"/>
    </source>
</evidence>
<dbReference type="Pfam" id="PF00722">
    <property type="entry name" value="Glyco_hydro_16"/>
    <property type="match status" value="1"/>
</dbReference>
<dbReference type="PANTHER" id="PTHR10963">
    <property type="entry name" value="GLYCOSYL HYDROLASE-RELATED"/>
    <property type="match status" value="1"/>
</dbReference>
<organism evidence="5 6">
    <name type="scientific">Pseudozyma flocculosa</name>
    <dbReference type="NCBI Taxonomy" id="84751"/>
    <lineage>
        <taxon>Eukaryota</taxon>
        <taxon>Fungi</taxon>
        <taxon>Dikarya</taxon>
        <taxon>Basidiomycota</taxon>
        <taxon>Ustilaginomycotina</taxon>
        <taxon>Ustilaginomycetes</taxon>
        <taxon>Ustilaginales</taxon>
        <taxon>Ustilaginaceae</taxon>
        <taxon>Pseudozyma</taxon>
    </lineage>
</organism>
<dbReference type="GO" id="GO:0004553">
    <property type="term" value="F:hydrolase activity, hydrolyzing O-glycosyl compounds"/>
    <property type="evidence" value="ECO:0007669"/>
    <property type="project" value="InterPro"/>
</dbReference>
<name>A0A5C3EUD2_9BASI</name>
<reference evidence="5 6" key="1">
    <citation type="submission" date="2018-03" db="EMBL/GenBank/DDBJ databases">
        <authorList>
            <person name="Guldener U."/>
        </authorList>
    </citation>
    <scope>NUCLEOTIDE SEQUENCE [LARGE SCALE GENOMIC DNA]</scope>
    <source>
        <strain evidence="5 6">DAOM196992</strain>
    </source>
</reference>
<dbReference type="PROSITE" id="PS51762">
    <property type="entry name" value="GH16_2"/>
    <property type="match status" value="1"/>
</dbReference>
<keyword evidence="3" id="KW-0472">Membrane</keyword>